<dbReference type="EMBL" id="CADEAL010002447">
    <property type="protein sequence ID" value="CAB1440405.1"/>
    <property type="molecule type" value="Genomic_DNA"/>
</dbReference>
<keyword evidence="3" id="KW-1185">Reference proteome</keyword>
<name>A0A9N7V0T9_PLEPL</name>
<accession>A0A9N7V0T9</accession>
<evidence type="ECO:0000256" key="1">
    <source>
        <dbReference type="SAM" id="MobiDB-lite"/>
    </source>
</evidence>
<reference evidence="2" key="1">
    <citation type="submission" date="2020-03" db="EMBL/GenBank/DDBJ databases">
        <authorList>
            <person name="Weist P."/>
        </authorList>
    </citation>
    <scope>NUCLEOTIDE SEQUENCE</scope>
</reference>
<feature type="compositionally biased region" description="Basic and acidic residues" evidence="1">
    <location>
        <begin position="116"/>
        <end position="135"/>
    </location>
</feature>
<dbReference type="AlphaFoldDB" id="A0A9N7V0T9"/>
<proteinExistence type="predicted"/>
<evidence type="ECO:0000313" key="3">
    <source>
        <dbReference type="Proteomes" id="UP001153269"/>
    </source>
</evidence>
<gene>
    <name evidence="2" type="ORF">PLEPLA_LOCUS28171</name>
</gene>
<comment type="caution">
    <text evidence="2">The sequence shown here is derived from an EMBL/GenBank/DDBJ whole genome shotgun (WGS) entry which is preliminary data.</text>
</comment>
<feature type="compositionally biased region" description="Polar residues" evidence="1">
    <location>
        <begin position="153"/>
        <end position="163"/>
    </location>
</feature>
<sequence>MAAGSVAAVIVSNSASVSTGPGTVSQQGAVGRGCKPLKATLSPSYSTEIREYLTGIYAITLTEDCMEDVVLPSRGCIWADKVSDPARRTDQWKPLRTNPQRLCPVTYNRCLSDLKSPNRPDARAPPEYEIHKDDALPPAPVPSRLTHGPMSKADSSAAPTNMETRWKPLGNRYKRSQLRVEWVDWEVGRSHLVLDTGFSPHSSLPHLSNLVGICRRHAGLSPNILTTVGGGPALIRSAEQHRRAP</sequence>
<dbReference type="Proteomes" id="UP001153269">
    <property type="component" value="Unassembled WGS sequence"/>
</dbReference>
<feature type="region of interest" description="Disordered" evidence="1">
    <location>
        <begin position="114"/>
        <end position="163"/>
    </location>
</feature>
<evidence type="ECO:0000313" key="2">
    <source>
        <dbReference type="EMBL" id="CAB1440405.1"/>
    </source>
</evidence>
<protein>
    <submittedName>
        <fullName evidence="2">Uncharacterized protein</fullName>
    </submittedName>
</protein>
<organism evidence="2 3">
    <name type="scientific">Pleuronectes platessa</name>
    <name type="common">European plaice</name>
    <dbReference type="NCBI Taxonomy" id="8262"/>
    <lineage>
        <taxon>Eukaryota</taxon>
        <taxon>Metazoa</taxon>
        <taxon>Chordata</taxon>
        <taxon>Craniata</taxon>
        <taxon>Vertebrata</taxon>
        <taxon>Euteleostomi</taxon>
        <taxon>Actinopterygii</taxon>
        <taxon>Neopterygii</taxon>
        <taxon>Teleostei</taxon>
        <taxon>Neoteleostei</taxon>
        <taxon>Acanthomorphata</taxon>
        <taxon>Carangaria</taxon>
        <taxon>Pleuronectiformes</taxon>
        <taxon>Pleuronectoidei</taxon>
        <taxon>Pleuronectidae</taxon>
        <taxon>Pleuronectes</taxon>
    </lineage>
</organism>